<gene>
    <name evidence="1" type="ORF">B0T10DRAFT_457455</name>
</gene>
<dbReference type="Gene3D" id="2.40.10.120">
    <property type="match status" value="1"/>
</dbReference>
<dbReference type="SUPFAM" id="SSF50494">
    <property type="entry name" value="Trypsin-like serine proteases"/>
    <property type="match status" value="1"/>
</dbReference>
<dbReference type="EMBL" id="JAGPYM010000006">
    <property type="protein sequence ID" value="KAH6893349.1"/>
    <property type="molecule type" value="Genomic_DNA"/>
</dbReference>
<dbReference type="Pfam" id="PF13365">
    <property type="entry name" value="Trypsin_2"/>
    <property type="match status" value="1"/>
</dbReference>
<dbReference type="InterPro" id="IPR009003">
    <property type="entry name" value="Peptidase_S1_PA"/>
</dbReference>
<evidence type="ECO:0000313" key="1">
    <source>
        <dbReference type="EMBL" id="KAH6893349.1"/>
    </source>
</evidence>
<comment type="caution">
    <text evidence="1">The sequence shown here is derived from an EMBL/GenBank/DDBJ whole genome shotgun (WGS) entry which is preliminary data.</text>
</comment>
<dbReference type="Proteomes" id="UP000777438">
    <property type="component" value="Unassembled WGS sequence"/>
</dbReference>
<sequence length="314" mass="33780">MPQTIDLTVDTPPPRPSTLILFNTTTTNLPLCHIPPSSSSSSSPPTSTFTLSLLPWTLRNPPTASLRSPLLRKRTWLQQNTISLPTSLSAHLRPSTSDPVAATLVFAHSEAGTAVCLSPDGVLLTCAHCVAESPAELNPAELRVLLFSSGAVVTARVVAWDPVRDLALLVVVETDSLRRPFPFVRLAPAPPKLRTPLLCIGHPGSEDLEASTAGVPTHYDTLVLSSGRFRGLAKGQDVQDNSEVGALAHTCWTYWGHSGAGLVDERTGLLVGMHSSWDEETGMRRGVAWEAIDAFLSEFEGKGGVPEGWRWCVR</sequence>
<proteinExistence type="predicted"/>
<organism evidence="1 2">
    <name type="scientific">Thelonectria olida</name>
    <dbReference type="NCBI Taxonomy" id="1576542"/>
    <lineage>
        <taxon>Eukaryota</taxon>
        <taxon>Fungi</taxon>
        <taxon>Dikarya</taxon>
        <taxon>Ascomycota</taxon>
        <taxon>Pezizomycotina</taxon>
        <taxon>Sordariomycetes</taxon>
        <taxon>Hypocreomycetidae</taxon>
        <taxon>Hypocreales</taxon>
        <taxon>Nectriaceae</taxon>
        <taxon>Thelonectria</taxon>
    </lineage>
</organism>
<accession>A0A9P8WA50</accession>
<dbReference type="AlphaFoldDB" id="A0A9P8WA50"/>
<dbReference type="OrthoDB" id="4217619at2759"/>
<protein>
    <submittedName>
        <fullName evidence="1">Trypsin-like cysteine/serine peptidase domain-containing protein</fullName>
    </submittedName>
</protein>
<name>A0A9P8WA50_9HYPO</name>
<evidence type="ECO:0000313" key="2">
    <source>
        <dbReference type="Proteomes" id="UP000777438"/>
    </source>
</evidence>
<keyword evidence="2" id="KW-1185">Reference proteome</keyword>
<reference evidence="1 2" key="1">
    <citation type="journal article" date="2021" name="Nat. Commun.">
        <title>Genetic determinants of endophytism in the Arabidopsis root mycobiome.</title>
        <authorList>
            <person name="Mesny F."/>
            <person name="Miyauchi S."/>
            <person name="Thiergart T."/>
            <person name="Pickel B."/>
            <person name="Atanasova L."/>
            <person name="Karlsson M."/>
            <person name="Huettel B."/>
            <person name="Barry K.W."/>
            <person name="Haridas S."/>
            <person name="Chen C."/>
            <person name="Bauer D."/>
            <person name="Andreopoulos W."/>
            <person name="Pangilinan J."/>
            <person name="LaButti K."/>
            <person name="Riley R."/>
            <person name="Lipzen A."/>
            <person name="Clum A."/>
            <person name="Drula E."/>
            <person name="Henrissat B."/>
            <person name="Kohler A."/>
            <person name="Grigoriev I.V."/>
            <person name="Martin F.M."/>
            <person name="Hacquard S."/>
        </authorList>
    </citation>
    <scope>NUCLEOTIDE SEQUENCE [LARGE SCALE GENOMIC DNA]</scope>
    <source>
        <strain evidence="1 2">MPI-CAGE-CH-0241</strain>
    </source>
</reference>